<comment type="caution">
    <text evidence="1">The sequence shown here is derived from an EMBL/GenBank/DDBJ whole genome shotgun (WGS) entry which is preliminary data.</text>
</comment>
<protein>
    <recommendedName>
        <fullName evidence="3">MORN repeat protein</fullName>
    </recommendedName>
</protein>
<organism evidence="1 2">
    <name type="scientific">Mariniflexile jejuense</name>
    <dbReference type="NCBI Taxonomy" id="1173582"/>
    <lineage>
        <taxon>Bacteria</taxon>
        <taxon>Pseudomonadati</taxon>
        <taxon>Bacteroidota</taxon>
        <taxon>Flavobacteriia</taxon>
        <taxon>Flavobacteriales</taxon>
        <taxon>Flavobacteriaceae</taxon>
        <taxon>Mariniflexile</taxon>
    </lineage>
</organism>
<evidence type="ECO:0008006" key="3">
    <source>
        <dbReference type="Google" id="ProtNLM"/>
    </source>
</evidence>
<evidence type="ECO:0000313" key="1">
    <source>
        <dbReference type="EMBL" id="MFD0991569.1"/>
    </source>
</evidence>
<evidence type="ECO:0000313" key="2">
    <source>
        <dbReference type="Proteomes" id="UP001597061"/>
    </source>
</evidence>
<dbReference type="EMBL" id="JBHTJI010000044">
    <property type="protein sequence ID" value="MFD0991569.1"/>
    <property type="molecule type" value="Genomic_DNA"/>
</dbReference>
<dbReference type="Proteomes" id="UP001597061">
    <property type="component" value="Unassembled WGS sequence"/>
</dbReference>
<proteinExistence type="predicted"/>
<dbReference type="RefSeq" id="WP_379927254.1">
    <property type="nucleotide sequence ID" value="NZ_JBHTJI010000044.1"/>
</dbReference>
<name>A0ABW3JMB6_9FLAO</name>
<sequence length="181" mass="21592">MKRNFTIIFLVLISTLCNSQHSERFLELVKDLEQITCKTDTTYYKNGNVWWTTCWTTYEYNSEKYSTRTGKMVQYYKSGQIANEYSLDNYGNIKSRKNFDRKGNKTLESVTIEIDSNAKSMDEFFDSQNHMTFKTYTAIYRCSKKLGTYYLYKEGQWINGKKNGVWTTYDDNEEVKKEKEY</sequence>
<gene>
    <name evidence="1" type="ORF">ACFQ1R_15835</name>
</gene>
<reference evidence="2" key="1">
    <citation type="journal article" date="2019" name="Int. J. Syst. Evol. Microbiol.">
        <title>The Global Catalogue of Microorganisms (GCM) 10K type strain sequencing project: providing services to taxonomists for standard genome sequencing and annotation.</title>
        <authorList>
            <consortium name="The Broad Institute Genomics Platform"/>
            <consortium name="The Broad Institute Genome Sequencing Center for Infectious Disease"/>
            <person name="Wu L."/>
            <person name="Ma J."/>
        </authorList>
    </citation>
    <scope>NUCLEOTIDE SEQUENCE [LARGE SCALE GENOMIC DNA]</scope>
    <source>
        <strain evidence="2">CCUG 62414</strain>
    </source>
</reference>
<keyword evidence="2" id="KW-1185">Reference proteome</keyword>
<accession>A0ABW3JMB6</accession>